<dbReference type="EMBL" id="MU266364">
    <property type="protein sequence ID" value="KAH7927601.1"/>
    <property type="molecule type" value="Genomic_DNA"/>
</dbReference>
<evidence type="ECO:0000313" key="2">
    <source>
        <dbReference type="Proteomes" id="UP000790709"/>
    </source>
</evidence>
<protein>
    <submittedName>
        <fullName evidence="1">ARM repeat-containing protein</fullName>
    </submittedName>
</protein>
<proteinExistence type="predicted"/>
<organism evidence="1 2">
    <name type="scientific">Leucogyrophana mollusca</name>
    <dbReference type="NCBI Taxonomy" id="85980"/>
    <lineage>
        <taxon>Eukaryota</taxon>
        <taxon>Fungi</taxon>
        <taxon>Dikarya</taxon>
        <taxon>Basidiomycota</taxon>
        <taxon>Agaricomycotina</taxon>
        <taxon>Agaricomycetes</taxon>
        <taxon>Agaricomycetidae</taxon>
        <taxon>Boletales</taxon>
        <taxon>Boletales incertae sedis</taxon>
        <taxon>Leucogyrophana</taxon>
    </lineage>
</organism>
<reference evidence="1" key="1">
    <citation type="journal article" date="2021" name="New Phytol.">
        <title>Evolutionary innovations through gain and loss of genes in the ectomycorrhizal Boletales.</title>
        <authorList>
            <person name="Wu G."/>
            <person name="Miyauchi S."/>
            <person name="Morin E."/>
            <person name="Kuo A."/>
            <person name="Drula E."/>
            <person name="Varga T."/>
            <person name="Kohler A."/>
            <person name="Feng B."/>
            <person name="Cao Y."/>
            <person name="Lipzen A."/>
            <person name="Daum C."/>
            <person name="Hundley H."/>
            <person name="Pangilinan J."/>
            <person name="Johnson J."/>
            <person name="Barry K."/>
            <person name="LaButti K."/>
            <person name="Ng V."/>
            <person name="Ahrendt S."/>
            <person name="Min B."/>
            <person name="Choi I.G."/>
            <person name="Park H."/>
            <person name="Plett J.M."/>
            <person name="Magnuson J."/>
            <person name="Spatafora J.W."/>
            <person name="Nagy L.G."/>
            <person name="Henrissat B."/>
            <person name="Grigoriev I.V."/>
            <person name="Yang Z.L."/>
            <person name="Xu J."/>
            <person name="Martin F.M."/>
        </authorList>
    </citation>
    <scope>NUCLEOTIDE SEQUENCE</scope>
    <source>
        <strain evidence="1">KUC20120723A-06</strain>
    </source>
</reference>
<comment type="caution">
    <text evidence="1">The sequence shown here is derived from an EMBL/GenBank/DDBJ whole genome shotgun (WGS) entry which is preliminary data.</text>
</comment>
<evidence type="ECO:0000313" key="1">
    <source>
        <dbReference type="EMBL" id="KAH7927601.1"/>
    </source>
</evidence>
<name>A0ACB8BRD5_9AGAM</name>
<gene>
    <name evidence="1" type="ORF">BV22DRAFT_1031651</name>
</gene>
<sequence length="1037" mass="113549">MLANFLPALNQADVHQAAQLIQQAYLPAHAHVSSDDQRRLQQELFDIQRRPEAWGLVIPFLENPDPNVQFFGAHTAQVKIARDWDSFPQENASQLRDLMLELTSYCILSGRNKVILRKLFVAIASLALKLAPGSSSQWPDWIVSSVKFLSSRGSASEHLLDYLSIVAEEVESADLLGPAKMQMQQSLLDASPMVVQAIMSSITQSREQMKTQELQSALKCLQAWMPVLRGSDITPLIPLLIALLTPSPPEADFDESVFVPASDAIQELTSRSSLAGGAGISTLTDPLLVWLDAWGSRILQSSLSSGFVDGVSHSLCKLVVALGDHSNTYFASNITSPVTVAITPQTRSHLVQSFLRLLLGYTGLPGYYGIDEEESEMTLGFWYLLQESLWSADYNSQDEEDENAPPKVEEREKDQWAVVTAVFGELVHVLRRKIVWPEKSVLSGWAKDQVDKFQVYRRDVGDTLLNAYYILRNDMLGYYLNDLQVRLTSRRDGDGWEEIEASLHCIMSVQEGVPLDDNPHLRQLFGSEVLGCLPTTGSDRVRRTMLGLLGTYSSWFTTQSITSTPTSSPSLLMNAVSYVAAALPEPSLCCSAANALRDLCDANRLALAPHISAFAELHAGLISIPDTEKSKVLQSISSVIQALPPEEEIPPIQAIVSPVVEKLTQVLHSSSQLPEEARAMAIVQLQTLSGVAKGLTRTSDTLLILDETPEEHAEAERLHRARGDFRMVKLRDDMFAAVRNTTNLWSTDASVSDALSDFFRSITSLPSDTTLLSLPAGPILELICIACQRQLTAVWLSLASMLVIQLDPPTLFSSSTLKSGPDAEAQGVIANALPSLLQTSLTMLGQPKTMESNPDIVQGFFSCMDTVAKHFIVAFYKLPLGALDALMQCAIRSLSLQERYSLAAACTFLATLIRLTASSDELNDASTALIQVHGRPIMHAILCGFAGVAPRSAAPNLIELLSMVALKYPAETRAWMNDILFADDFIPSKANQDAKKAFVQAVVGSRSPKRTREAAQQFTLIARGLEGSSFGYATVSM</sequence>
<keyword evidence="2" id="KW-1185">Reference proteome</keyword>
<accession>A0ACB8BRD5</accession>
<dbReference type="Proteomes" id="UP000790709">
    <property type="component" value="Unassembled WGS sequence"/>
</dbReference>